<organism evidence="2 3">
    <name type="scientific">Roseitalea porphyridii</name>
    <dbReference type="NCBI Taxonomy" id="1852022"/>
    <lineage>
        <taxon>Bacteria</taxon>
        <taxon>Pseudomonadati</taxon>
        <taxon>Pseudomonadota</taxon>
        <taxon>Alphaproteobacteria</taxon>
        <taxon>Hyphomicrobiales</taxon>
        <taxon>Ahrensiaceae</taxon>
        <taxon>Roseitalea</taxon>
    </lineage>
</organism>
<dbReference type="KEGG" id="rpod:E0E05_07650"/>
<protein>
    <submittedName>
        <fullName evidence="2">Flagellar basal body rod protein FlgB</fullName>
    </submittedName>
</protein>
<comment type="similarity">
    <text evidence="1">Belongs to the flagella basal body rod proteins family.</text>
</comment>
<dbReference type="InterPro" id="IPR019776">
    <property type="entry name" value="Flagellar_basal_body_rod_CS"/>
</dbReference>
<keyword evidence="2" id="KW-0282">Flagellum</keyword>
<dbReference type="OrthoDB" id="9788334at2"/>
<evidence type="ECO:0000256" key="1">
    <source>
        <dbReference type="ARBA" id="ARBA00009677"/>
    </source>
</evidence>
<dbReference type="RefSeq" id="WP_131616174.1">
    <property type="nucleotide sequence ID" value="NZ_CP036532.1"/>
</dbReference>
<name>A0A4P6V0V7_9HYPH</name>
<keyword evidence="2" id="KW-0966">Cell projection</keyword>
<evidence type="ECO:0000313" key="2">
    <source>
        <dbReference type="EMBL" id="QBK30483.1"/>
    </source>
</evidence>
<dbReference type="GeneID" id="90767166"/>
<accession>A0A4P6V0V7</accession>
<dbReference type="PROSITE" id="PS00588">
    <property type="entry name" value="FLAGELLA_BB_ROD"/>
    <property type="match status" value="1"/>
</dbReference>
<keyword evidence="3" id="KW-1185">Reference proteome</keyword>
<gene>
    <name evidence="2" type="primary">flgB</name>
    <name evidence="2" type="ORF">E0E05_07650</name>
</gene>
<sequence>MMTPVQLFDLAARQADWLSVRQAAVASNIANANVRTYQAQDVAPFEEHVKVAQVRLEATHPEHVGVPKGQGAVEGEATRATMQTVGGPVVLETELAKSNQVRAGMELNTAVVAAFHRMTLMVSKG</sequence>
<proteinExistence type="inferred from homology"/>
<keyword evidence="2" id="KW-0969">Cilium</keyword>
<evidence type="ECO:0000313" key="3">
    <source>
        <dbReference type="Proteomes" id="UP000293719"/>
    </source>
</evidence>
<dbReference type="AlphaFoldDB" id="A0A4P6V0V7"/>
<dbReference type="EMBL" id="CP036532">
    <property type="protein sequence ID" value="QBK30483.1"/>
    <property type="molecule type" value="Genomic_DNA"/>
</dbReference>
<dbReference type="Proteomes" id="UP000293719">
    <property type="component" value="Chromosome"/>
</dbReference>
<reference evidence="2 3" key="1">
    <citation type="journal article" date="2017" name="Int. J. Syst. Evol. Microbiol.">
        <title>Roseitalea porphyridii gen. nov., sp. nov., isolated from a red alga, and reclassification of Hoeflea suaedae Chung et al. 2013 as Pseudohoeflea suaedae gen. nov., comb. nov.</title>
        <authorList>
            <person name="Hyeon J.W."/>
            <person name="Jeong S.E."/>
            <person name="Baek K."/>
            <person name="Jeon C.O."/>
        </authorList>
    </citation>
    <scope>NUCLEOTIDE SEQUENCE [LARGE SCALE GENOMIC DNA]</scope>
    <source>
        <strain evidence="2 3">MA7-20</strain>
    </source>
</reference>